<reference evidence="2 3" key="1">
    <citation type="submission" date="2018-08" db="EMBL/GenBank/DDBJ databases">
        <title>Genome and evolution of the arbuscular mycorrhizal fungus Diversispora epigaea (formerly Glomus versiforme) and its bacterial endosymbionts.</title>
        <authorList>
            <person name="Sun X."/>
            <person name="Fei Z."/>
            <person name="Harrison M."/>
        </authorList>
    </citation>
    <scope>NUCLEOTIDE SEQUENCE [LARGE SCALE GENOMIC DNA]</scope>
    <source>
        <strain evidence="2 3">IT104</strain>
    </source>
</reference>
<gene>
    <name evidence="2" type="ORF">Glove_165g91</name>
</gene>
<evidence type="ECO:0000256" key="1">
    <source>
        <dbReference type="SAM" id="MobiDB-lite"/>
    </source>
</evidence>
<feature type="compositionally biased region" description="Acidic residues" evidence="1">
    <location>
        <begin position="79"/>
        <end position="104"/>
    </location>
</feature>
<organism evidence="2 3">
    <name type="scientific">Diversispora epigaea</name>
    <dbReference type="NCBI Taxonomy" id="1348612"/>
    <lineage>
        <taxon>Eukaryota</taxon>
        <taxon>Fungi</taxon>
        <taxon>Fungi incertae sedis</taxon>
        <taxon>Mucoromycota</taxon>
        <taxon>Glomeromycotina</taxon>
        <taxon>Glomeromycetes</taxon>
        <taxon>Diversisporales</taxon>
        <taxon>Diversisporaceae</taxon>
        <taxon>Diversispora</taxon>
    </lineage>
</organism>
<dbReference type="AlphaFoldDB" id="A0A397IVJ3"/>
<comment type="caution">
    <text evidence="2">The sequence shown here is derived from an EMBL/GenBank/DDBJ whole genome shotgun (WGS) entry which is preliminary data.</text>
</comment>
<dbReference type="EMBL" id="PQFF01000155">
    <property type="protein sequence ID" value="RHZ78378.1"/>
    <property type="molecule type" value="Genomic_DNA"/>
</dbReference>
<protein>
    <submittedName>
        <fullName evidence="2">Uncharacterized protein</fullName>
    </submittedName>
</protein>
<proteinExistence type="predicted"/>
<sequence length="128" mass="15084">MFTYDEPMYWQNFENFNAQFWTLRLSLFRLLGYQTINLKELLSGVKISCKFPTGKVFLPKDLEICGSRHRYPAMGKDYDEMDTDDKEIDTDDDEMDVGDDEVDTKDDKKNNKMDYKTKVSDIIPNLII</sequence>
<name>A0A397IVJ3_9GLOM</name>
<feature type="region of interest" description="Disordered" evidence="1">
    <location>
        <begin position="76"/>
        <end position="111"/>
    </location>
</feature>
<keyword evidence="3" id="KW-1185">Reference proteome</keyword>
<dbReference type="Proteomes" id="UP000266861">
    <property type="component" value="Unassembled WGS sequence"/>
</dbReference>
<accession>A0A397IVJ3</accession>
<dbReference type="OrthoDB" id="2373318at2759"/>
<evidence type="ECO:0000313" key="3">
    <source>
        <dbReference type="Proteomes" id="UP000266861"/>
    </source>
</evidence>
<evidence type="ECO:0000313" key="2">
    <source>
        <dbReference type="EMBL" id="RHZ78378.1"/>
    </source>
</evidence>